<dbReference type="STRING" id="1675527.AIOL_002961"/>
<dbReference type="EMBL" id="LFTY01000002">
    <property type="protein sequence ID" value="KMW57993.1"/>
    <property type="molecule type" value="Genomic_DNA"/>
</dbReference>
<dbReference type="Gene3D" id="2.170.150.70">
    <property type="match status" value="1"/>
</dbReference>
<dbReference type="AlphaFoldDB" id="A0A0J9GWT1"/>
<evidence type="ECO:0008006" key="3">
    <source>
        <dbReference type="Google" id="ProtNLM"/>
    </source>
</evidence>
<dbReference type="OrthoDB" id="5500342at2"/>
<reference evidence="1 2" key="1">
    <citation type="submission" date="2015-06" db="EMBL/GenBank/DDBJ databases">
        <title>Draft genome sequence of an Alphaproteobacteria species associated to the Mediterranean sponge Oscarella lobularis.</title>
        <authorList>
            <person name="Jourda C."/>
            <person name="Santini S."/>
            <person name="Claverie J.-M."/>
        </authorList>
    </citation>
    <scope>NUCLEOTIDE SEQUENCE [LARGE SCALE GENOMIC DNA]</scope>
    <source>
        <strain evidence="1">IGS</strain>
    </source>
</reference>
<dbReference type="RefSeq" id="WP_049643650.1">
    <property type="nucleotide sequence ID" value="NZ_LFTY01000002.1"/>
</dbReference>
<gene>
    <name evidence="1" type="ORF">AIOL_002961</name>
</gene>
<proteinExistence type="predicted"/>
<evidence type="ECO:0000313" key="1">
    <source>
        <dbReference type="EMBL" id="KMW57993.1"/>
    </source>
</evidence>
<keyword evidence="2" id="KW-1185">Reference proteome</keyword>
<organism evidence="1 2">
    <name type="scientific">Candidatus Rhodobacter oscarellae</name>
    <dbReference type="NCBI Taxonomy" id="1675527"/>
    <lineage>
        <taxon>Bacteria</taxon>
        <taxon>Pseudomonadati</taxon>
        <taxon>Pseudomonadota</taxon>
        <taxon>Alphaproteobacteria</taxon>
        <taxon>Rhodobacterales</taxon>
        <taxon>Rhodobacter group</taxon>
        <taxon>Rhodobacter</taxon>
    </lineage>
</organism>
<comment type="caution">
    <text evidence="1">The sequence shown here is derived from an EMBL/GenBank/DDBJ whole genome shotgun (WGS) entry which is preliminary data.</text>
</comment>
<protein>
    <recommendedName>
        <fullName evidence="3">CENP-V/GFA domain-containing protein</fullName>
    </recommendedName>
</protein>
<sequence>MARDLAIACKCGQVSGVLRGITPARGTLCRCYCTDCRAFSRHVGAADSHDAHGGIEIFQTLPGRLEFLTGQEQLRALQITSGGLLRFYAGCCGTQFGNMLPGGKLRFVGLPLPAFPEPDARDVMGPVLSVNCAKEAPGGNAPERSFGYKTAVNRALLRQLASIVFLAPRGFPYFENGQPIADPHVLTEAERAAAYVEDAQ</sequence>
<accession>A0A0J9GWT1</accession>
<dbReference type="Pfam" id="PF19648">
    <property type="entry name" value="DUF6151"/>
    <property type="match status" value="1"/>
</dbReference>
<dbReference type="InterPro" id="IPR046149">
    <property type="entry name" value="DUF6151"/>
</dbReference>
<evidence type="ECO:0000313" key="2">
    <source>
        <dbReference type="Proteomes" id="UP000037178"/>
    </source>
</evidence>
<name>A0A0J9GWT1_9RHOB</name>
<dbReference type="Proteomes" id="UP000037178">
    <property type="component" value="Unassembled WGS sequence"/>
</dbReference>
<dbReference type="PATRIC" id="fig|1675527.3.peg.3101"/>